<dbReference type="VEuPathDB" id="TriTrypDB:LMJSD75_260022300"/>
<evidence type="ECO:0000256" key="1">
    <source>
        <dbReference type="SAM" id="Coils"/>
    </source>
</evidence>
<sequence length="574" mass="63055">MLTTAVMDDCRQGRQDRCNTQDTATVTGCTVQRARHALSPSLRVKACSPRQPCSANIVNSGIKSQTRAAILLLLVSSLLLPPSTNDSIRCLVLHGLHSASMIRLSQPLRRSIDGRRRESNSSQSSKVSMASRRLSCRSHEASALFSTAPAARCANTAPPGPAELPDAEVTSAVSLPSLRSCTAEAYKVSDLRSVHPPQQLTSPFLATAVDFVGTAAAVTDTVESYADGRTKEPSSPRKISTSHYACLHALFNGTNRQPCMSKSAQRLFTSAEVSTLRSEAQQTYARRKRTEEQKELIAAEAEARSLLAEGALDQIAAVRELQEEERVSRMRAVSAAALPVQYLEQRIRRRIDEEYAQQDAQLRQEGRDAWRLRVELETAASVDASMHEVERRAAAHRFRAALTFIIVQEMELRKLVEAESAKFWETFAQEEAEGKADAEHRALVRFLNTPEQLALAAAREKRERRRALRTAKVLKLFKEQQEGFVKGCRHGTGGVSLFVGDAPKKVCGRCRVKWDEGLGYYVSIDRTVKMHPPPPPITAAADADAKTASHAAKRAPAEAAKSGCVLPPLKKMLK</sequence>
<protein>
    <submittedName>
        <fullName evidence="3">Uncharacterized protein</fullName>
    </submittedName>
</protein>
<evidence type="ECO:0000313" key="4">
    <source>
        <dbReference type="Proteomes" id="UP000000542"/>
    </source>
</evidence>
<dbReference type="EMBL" id="FR796422">
    <property type="protein sequence ID" value="CAJ05415.1"/>
    <property type="molecule type" value="Genomic_DNA"/>
</dbReference>
<dbReference type="SMR" id="Q4Q917"/>
<dbReference type="VEuPathDB" id="TriTrypDB:LMJLV39_260023800"/>
<dbReference type="KEGG" id="lma:LMJF_26_1760"/>
<dbReference type="VEuPathDB" id="TriTrypDB:LMJFC_260025500"/>
<dbReference type="eggNOG" id="ENOG502S93E">
    <property type="taxonomic scope" value="Eukaryota"/>
</dbReference>
<reference evidence="3 4" key="1">
    <citation type="journal article" date="2005" name="Science">
        <title>The genome of the kinetoplastid parasite, Leishmania major.</title>
        <authorList>
            <person name="Ivens A.C."/>
            <person name="Peacock C.S."/>
            <person name="Worthey E.A."/>
            <person name="Murphy L."/>
            <person name="Aggarwal G."/>
            <person name="Berriman M."/>
            <person name="Sisk E."/>
            <person name="Rajandream M.A."/>
            <person name="Adlem E."/>
            <person name="Aert R."/>
            <person name="Anupama A."/>
            <person name="Apostolou Z."/>
            <person name="Attipoe P."/>
            <person name="Bason N."/>
            <person name="Bauser C."/>
            <person name="Beck A."/>
            <person name="Beverley S.M."/>
            <person name="Bianchettin G."/>
            <person name="Borzym K."/>
            <person name="Bothe G."/>
            <person name="Bruschi C.V."/>
            <person name="Collins M."/>
            <person name="Cadag E."/>
            <person name="Ciarloni L."/>
            <person name="Clayton C."/>
            <person name="Coulson R.M."/>
            <person name="Cronin A."/>
            <person name="Cruz A.K."/>
            <person name="Davies R.M."/>
            <person name="De Gaudenzi J."/>
            <person name="Dobson D.E."/>
            <person name="Duesterhoeft A."/>
            <person name="Fazelina G."/>
            <person name="Fosker N."/>
            <person name="Frasch A.C."/>
            <person name="Fraser A."/>
            <person name="Fuchs M."/>
            <person name="Gabel C."/>
            <person name="Goble A."/>
            <person name="Goffeau A."/>
            <person name="Harris D."/>
            <person name="Hertz-Fowler C."/>
            <person name="Hilbert H."/>
            <person name="Horn D."/>
            <person name="Huang Y."/>
            <person name="Klages S."/>
            <person name="Knights A."/>
            <person name="Kube M."/>
            <person name="Larke N."/>
            <person name="Litvin L."/>
            <person name="Lord A."/>
            <person name="Louie T."/>
            <person name="Marra M."/>
            <person name="Masuy D."/>
            <person name="Matthews K."/>
            <person name="Michaeli S."/>
            <person name="Mottram J.C."/>
            <person name="Muller-Auer S."/>
            <person name="Munden H."/>
            <person name="Nelson S."/>
            <person name="Norbertczak H."/>
            <person name="Oliver K."/>
            <person name="O'neil S."/>
            <person name="Pentony M."/>
            <person name="Pohl T.M."/>
            <person name="Price C."/>
            <person name="Purnelle B."/>
            <person name="Quail M.A."/>
            <person name="Rabbinowitsch E."/>
            <person name="Reinhardt R."/>
            <person name="Rieger M."/>
            <person name="Rinta J."/>
            <person name="Robben J."/>
            <person name="Robertson L."/>
            <person name="Ruiz J.C."/>
            <person name="Rutter S."/>
            <person name="Saunders D."/>
            <person name="Schafer M."/>
            <person name="Schein J."/>
            <person name="Schwartz D.C."/>
            <person name="Seeger K."/>
            <person name="Seyler A."/>
            <person name="Sharp S."/>
            <person name="Shin H."/>
            <person name="Sivam D."/>
            <person name="Squares R."/>
            <person name="Squares S."/>
            <person name="Tosato V."/>
            <person name="Vogt C."/>
            <person name="Volckaert G."/>
            <person name="Wambutt R."/>
            <person name="Warren T."/>
            <person name="Wedler H."/>
            <person name="Woodward J."/>
            <person name="Zhou S."/>
            <person name="Zimmermann W."/>
            <person name="Smith D.F."/>
            <person name="Blackwell J.M."/>
            <person name="Stuart K.D."/>
            <person name="Barrell B."/>
            <person name="Myler P.J."/>
        </authorList>
    </citation>
    <scope>NUCLEOTIDE SEQUENCE [LARGE SCALE GENOMIC DNA]</scope>
    <source>
        <strain evidence="4">MHOM/IL/81/Friedlin</strain>
    </source>
</reference>
<evidence type="ECO:0000256" key="2">
    <source>
        <dbReference type="SAM" id="MobiDB-lite"/>
    </source>
</evidence>
<dbReference type="VEuPathDB" id="TriTrypDB:LmjF.26.1760"/>
<evidence type="ECO:0000313" key="3">
    <source>
        <dbReference type="EMBL" id="CAJ05415.1"/>
    </source>
</evidence>
<feature type="coiled-coil region" evidence="1">
    <location>
        <begin position="273"/>
        <end position="309"/>
    </location>
</feature>
<dbReference type="OMA" id="KSCKHGR"/>
<organism evidence="3 4">
    <name type="scientific">Leishmania major</name>
    <dbReference type="NCBI Taxonomy" id="5664"/>
    <lineage>
        <taxon>Eukaryota</taxon>
        <taxon>Discoba</taxon>
        <taxon>Euglenozoa</taxon>
        <taxon>Kinetoplastea</taxon>
        <taxon>Metakinetoplastina</taxon>
        <taxon>Trypanosomatida</taxon>
        <taxon>Trypanosomatidae</taxon>
        <taxon>Leishmaniinae</taxon>
        <taxon>Leishmania</taxon>
    </lineage>
</organism>
<name>Q4Q917_LEIMA</name>
<gene>
    <name evidence="3" type="ORF">LMJF_26_1760</name>
</gene>
<feature type="region of interest" description="Disordered" evidence="2">
    <location>
        <begin position="110"/>
        <end position="133"/>
    </location>
</feature>
<dbReference type="RefSeq" id="XP_001684181.1">
    <property type="nucleotide sequence ID" value="XM_001684129.1"/>
</dbReference>
<feature type="compositionally biased region" description="Basic and acidic residues" evidence="2">
    <location>
        <begin position="110"/>
        <end position="119"/>
    </location>
</feature>
<dbReference type="InParanoid" id="Q4Q917"/>
<proteinExistence type="predicted"/>
<keyword evidence="4" id="KW-1185">Reference proteome</keyword>
<dbReference type="AlphaFoldDB" id="Q4Q917"/>
<feature type="compositionally biased region" description="Low complexity" evidence="2">
    <location>
        <begin position="538"/>
        <end position="550"/>
    </location>
</feature>
<dbReference type="HOGENOM" id="CLU_475273_0_0_1"/>
<reference evidence="3 4" key="2">
    <citation type="journal article" date="2011" name="Genome Res.">
        <title>Chromosome and gene copy number variation allow major structural change between species and strains of Leishmania.</title>
        <authorList>
            <person name="Rogers M.B."/>
            <person name="Hilley J.D."/>
            <person name="Dickens N.J."/>
            <person name="Wilkes J."/>
            <person name="Bates P.A."/>
            <person name="Depledge D.P."/>
            <person name="Harris D."/>
            <person name="Her Y."/>
            <person name="Herzyk P."/>
            <person name="Imamura H."/>
            <person name="Otto T.D."/>
            <person name="Sanders M."/>
            <person name="Seeger K."/>
            <person name="Dujardin J.C."/>
            <person name="Berriman M."/>
            <person name="Smith D.F."/>
            <person name="Hertz-Fowler C."/>
            <person name="Mottram J.C."/>
        </authorList>
    </citation>
    <scope>NUCLEOTIDE SEQUENCE [LARGE SCALE GENOMIC DNA]</scope>
    <source>
        <strain evidence="4">MHOM/IL/81/Friedlin</strain>
    </source>
</reference>
<feature type="region of interest" description="Disordered" evidence="2">
    <location>
        <begin position="532"/>
        <end position="559"/>
    </location>
</feature>
<dbReference type="Proteomes" id="UP000000542">
    <property type="component" value="Chromosome 26"/>
</dbReference>
<keyword evidence="1" id="KW-0175">Coiled coil</keyword>
<accession>Q4Q917</accession>
<dbReference type="GeneID" id="5652905"/>